<dbReference type="RefSeq" id="WP_089272875.1">
    <property type="nucleotide sequence ID" value="NZ_FZOC01000002.1"/>
</dbReference>
<dbReference type="PANTHER" id="PTHR15629">
    <property type="entry name" value="SH3YL1 PROTEIN"/>
    <property type="match status" value="1"/>
</dbReference>
<evidence type="ECO:0000256" key="1">
    <source>
        <dbReference type="SAM" id="SignalP"/>
    </source>
</evidence>
<feature type="chain" id="PRO_5013122374" evidence="1">
    <location>
        <begin position="20"/>
        <end position="257"/>
    </location>
</feature>
<feature type="signal peptide" evidence="1">
    <location>
        <begin position="1"/>
        <end position="19"/>
    </location>
</feature>
<feature type="domain" description="Ysc84 actin-binding" evidence="2">
    <location>
        <begin position="119"/>
        <end position="221"/>
    </location>
</feature>
<dbReference type="EMBL" id="FZOC01000002">
    <property type="protein sequence ID" value="SNR78776.1"/>
    <property type="molecule type" value="Genomic_DNA"/>
</dbReference>
<reference evidence="3 4" key="1">
    <citation type="submission" date="2017-06" db="EMBL/GenBank/DDBJ databases">
        <authorList>
            <person name="Kim H.J."/>
            <person name="Triplett B.A."/>
        </authorList>
    </citation>
    <scope>NUCLEOTIDE SEQUENCE [LARGE SCALE GENOMIC DNA]</scope>
    <source>
        <strain evidence="3 4">DSM 13116</strain>
    </source>
</reference>
<evidence type="ECO:0000313" key="4">
    <source>
        <dbReference type="Proteomes" id="UP000198324"/>
    </source>
</evidence>
<dbReference type="AlphaFoldDB" id="A0A238Z5X0"/>
<keyword evidence="4" id="KW-1185">Reference proteome</keyword>
<evidence type="ECO:0000259" key="2">
    <source>
        <dbReference type="Pfam" id="PF04366"/>
    </source>
</evidence>
<name>A0A238Z5X0_9BACT</name>
<keyword evidence="1" id="KW-0732">Signal</keyword>
<dbReference type="CDD" id="cd11524">
    <property type="entry name" value="SYLF"/>
    <property type="match status" value="1"/>
</dbReference>
<accession>A0A238Z5X0</accession>
<dbReference type="OrthoDB" id="9782434at2"/>
<evidence type="ECO:0000313" key="3">
    <source>
        <dbReference type="EMBL" id="SNR78776.1"/>
    </source>
</evidence>
<protein>
    <submittedName>
        <fullName evidence="3">Lipid-binding SYLF domain-containing protein</fullName>
    </submittedName>
</protein>
<organism evidence="3 4">
    <name type="scientific">Humidesulfovibrio mexicanus</name>
    <dbReference type="NCBI Taxonomy" id="147047"/>
    <lineage>
        <taxon>Bacteria</taxon>
        <taxon>Pseudomonadati</taxon>
        <taxon>Thermodesulfobacteriota</taxon>
        <taxon>Desulfovibrionia</taxon>
        <taxon>Desulfovibrionales</taxon>
        <taxon>Desulfovibrionaceae</taxon>
        <taxon>Humidesulfovibrio</taxon>
    </lineage>
</organism>
<proteinExistence type="predicted"/>
<dbReference type="InterPro" id="IPR051702">
    <property type="entry name" value="SH3_domain_YSC84-like"/>
</dbReference>
<dbReference type="Pfam" id="PF04366">
    <property type="entry name" value="Ysc84"/>
    <property type="match status" value="1"/>
</dbReference>
<dbReference type="InterPro" id="IPR007461">
    <property type="entry name" value="Ysc84_actin-binding"/>
</dbReference>
<dbReference type="Proteomes" id="UP000198324">
    <property type="component" value="Unassembled WGS sequence"/>
</dbReference>
<sequence length="257" mass="27013">MRTLALASLLGLCALPVIGACAGSASHRAAAPVQTQQEARRRSPEAALVEQSAHALREIRIATAERVLDDALPLARAVVILPGVYQAGLMYSIHAGNGVLVARRPDGGWGAPVFVSVAGAGYGWQAGLERSRVVLVITEEEMVERLLSGASLDLGASAKYDVLGVREETGVGRLTTEQPVMTFADGVGIMAGVAFRGGALSLDRGRTRTYHANPDQEAEATARTANAPGLEVFELWAALGVIPELPGEGNRFRRAKP</sequence>
<gene>
    <name evidence="3" type="ORF">SAMN04488503_1280</name>
</gene>
<dbReference type="PANTHER" id="PTHR15629:SF2">
    <property type="entry name" value="SH3 DOMAIN-CONTAINING YSC84-LIKE PROTEIN 1"/>
    <property type="match status" value="1"/>
</dbReference>
<dbReference type="PROSITE" id="PS51257">
    <property type="entry name" value="PROKAR_LIPOPROTEIN"/>
    <property type="match status" value="1"/>
</dbReference>
<dbReference type="GO" id="GO:0035091">
    <property type="term" value="F:phosphatidylinositol binding"/>
    <property type="evidence" value="ECO:0007669"/>
    <property type="project" value="TreeGrafter"/>
</dbReference>